<sequence>MRTILCSLLFFCAISSDAQTFGNGNIVVVRIGSGTTSMAAGTAQPVFLDEYNPCGEFIRSIALPVTASGSNRRLTLPPASPDYSEGFISLSEDGQYLALGGYDAATGTASVTSSASTTVNRVVGIIDFASNVNTSTAFSNRFSTVSIRSAVVDGSNVWAAGGNGGIVYATAGSTGTSNTLISSTTGRCLNIFDGQLYATSTATNLRMARVGTGLPNTTGQTMSNLPGYSTTGGNPLQFYMAALNGSDTVNVLYIADNGQLKKFSLVSGNWTANGVLGVTSDKFRGLTGTVIDGEVVLYALRRNDSGGEIIKYTDNTGHNGNFASLKPVIIVQADSNKVFRDLSMAPQETPAPAMQKLNNSTTAFRVLSKEKDPKVLAEITVGKPVQGMVNIYDMNGRLVRTRKVELDKGIYRYQLQLPAHARGLYFATFISNNGDLITRKFIY</sequence>
<dbReference type="NCBIfam" id="TIGR04183">
    <property type="entry name" value="Por_Secre_tail"/>
    <property type="match status" value="1"/>
</dbReference>
<dbReference type="InterPro" id="IPR011043">
    <property type="entry name" value="Gal_Oxase/kelch_b-propeller"/>
</dbReference>
<proteinExistence type="predicted"/>
<evidence type="ECO:0000313" key="3">
    <source>
        <dbReference type="Proteomes" id="UP000293874"/>
    </source>
</evidence>
<evidence type="ECO:0000313" key="2">
    <source>
        <dbReference type="EMBL" id="RZS76104.1"/>
    </source>
</evidence>
<dbReference type="RefSeq" id="WP_130540421.1">
    <property type="nucleotide sequence ID" value="NZ_CP042431.1"/>
</dbReference>
<name>A0A4Q7N4Z6_9BACT</name>
<dbReference type="OrthoDB" id="740055at2"/>
<keyword evidence="3" id="KW-1185">Reference proteome</keyword>
<comment type="caution">
    <text evidence="2">The sequence shown here is derived from an EMBL/GenBank/DDBJ whole genome shotgun (WGS) entry which is preliminary data.</text>
</comment>
<gene>
    <name evidence="2" type="ORF">EV199_1982</name>
</gene>
<organism evidence="2 3">
    <name type="scientific">Pseudobacter ginsenosidimutans</name>
    <dbReference type="NCBI Taxonomy" id="661488"/>
    <lineage>
        <taxon>Bacteria</taxon>
        <taxon>Pseudomonadati</taxon>
        <taxon>Bacteroidota</taxon>
        <taxon>Chitinophagia</taxon>
        <taxon>Chitinophagales</taxon>
        <taxon>Chitinophagaceae</taxon>
        <taxon>Pseudobacter</taxon>
    </lineage>
</organism>
<dbReference type="InterPro" id="IPR026444">
    <property type="entry name" value="Secre_tail"/>
</dbReference>
<dbReference type="AlphaFoldDB" id="A0A4Q7N4Z6"/>
<protein>
    <submittedName>
        <fullName evidence="2">Putative secreted protein (Por secretion system target)</fullName>
    </submittedName>
</protein>
<accession>A0A4Q7N4Z6</accession>
<reference evidence="2 3" key="1">
    <citation type="submission" date="2019-02" db="EMBL/GenBank/DDBJ databases">
        <title>Genomic Encyclopedia of Type Strains, Phase IV (KMG-IV): sequencing the most valuable type-strain genomes for metagenomic binning, comparative biology and taxonomic classification.</title>
        <authorList>
            <person name="Goeker M."/>
        </authorList>
    </citation>
    <scope>NUCLEOTIDE SEQUENCE [LARGE SCALE GENOMIC DNA]</scope>
    <source>
        <strain evidence="2 3">DSM 18116</strain>
    </source>
</reference>
<evidence type="ECO:0000256" key="1">
    <source>
        <dbReference type="SAM" id="SignalP"/>
    </source>
</evidence>
<dbReference type="Proteomes" id="UP000293874">
    <property type="component" value="Unassembled WGS sequence"/>
</dbReference>
<dbReference type="EMBL" id="SGXA01000001">
    <property type="protein sequence ID" value="RZS76104.1"/>
    <property type="molecule type" value="Genomic_DNA"/>
</dbReference>
<keyword evidence="1" id="KW-0732">Signal</keyword>
<dbReference type="SUPFAM" id="SSF50965">
    <property type="entry name" value="Galactose oxidase, central domain"/>
    <property type="match status" value="1"/>
</dbReference>
<feature type="signal peptide" evidence="1">
    <location>
        <begin position="1"/>
        <end position="18"/>
    </location>
</feature>
<feature type="chain" id="PRO_5020633477" evidence="1">
    <location>
        <begin position="19"/>
        <end position="443"/>
    </location>
</feature>